<dbReference type="GO" id="GO:0005576">
    <property type="term" value="C:extracellular region"/>
    <property type="evidence" value="ECO:0007669"/>
    <property type="project" value="UniProtKB-SubCell"/>
</dbReference>
<proteinExistence type="inferred from homology"/>
<organism evidence="10 11">
    <name type="scientific">Sphingobium vermicomposti</name>
    <dbReference type="NCBI Taxonomy" id="529005"/>
    <lineage>
        <taxon>Bacteria</taxon>
        <taxon>Pseudomonadati</taxon>
        <taxon>Pseudomonadota</taxon>
        <taxon>Alphaproteobacteria</taxon>
        <taxon>Sphingomonadales</taxon>
        <taxon>Sphingomonadaceae</taxon>
        <taxon>Sphingobium</taxon>
    </lineage>
</organism>
<feature type="domain" description="Flagellar basal body rod protein N-terminal" evidence="7">
    <location>
        <begin position="8"/>
        <end position="34"/>
    </location>
</feature>
<feature type="domain" description="Flagellar basal-body/hook protein C-terminal" evidence="8">
    <location>
        <begin position="406"/>
        <end position="444"/>
    </location>
</feature>
<keyword evidence="6" id="KW-0975">Bacterial flagellum</keyword>
<dbReference type="RefSeq" id="WP_167302172.1">
    <property type="nucleotide sequence ID" value="NZ_JAASQR010000001.1"/>
</dbReference>
<keyword evidence="11" id="KW-1185">Reference proteome</keyword>
<dbReference type="Proteomes" id="UP000576821">
    <property type="component" value="Unassembled WGS sequence"/>
</dbReference>
<dbReference type="PROSITE" id="PS00588">
    <property type="entry name" value="FLAGELLA_BB_ROD"/>
    <property type="match status" value="1"/>
</dbReference>
<feature type="domain" description="Flagellar hook-associated protein FlgK helical" evidence="9">
    <location>
        <begin position="98"/>
        <end position="320"/>
    </location>
</feature>
<comment type="subcellular location">
    <subcellularLocation>
        <location evidence="1">Bacterial flagellum basal body</location>
    </subcellularLocation>
    <subcellularLocation>
        <location evidence="2">Secreted</location>
    </subcellularLocation>
</comment>
<dbReference type="InterPro" id="IPR010930">
    <property type="entry name" value="Flg_bb/hook_C_dom"/>
</dbReference>
<dbReference type="Pfam" id="PF06429">
    <property type="entry name" value="Flg_bbr_C"/>
    <property type="match status" value="1"/>
</dbReference>
<dbReference type="InterPro" id="IPR001444">
    <property type="entry name" value="Flag_bb_rod_N"/>
</dbReference>
<comment type="caution">
    <text evidence="10">The sequence shown here is derived from an EMBL/GenBank/DDBJ whole genome shotgun (WGS) entry which is preliminary data.</text>
</comment>
<comment type="similarity">
    <text evidence="3">Belongs to the flagella basal body rod proteins family.</text>
</comment>
<evidence type="ECO:0000259" key="8">
    <source>
        <dbReference type="Pfam" id="PF06429"/>
    </source>
</evidence>
<dbReference type="EMBL" id="JAASQR010000001">
    <property type="protein sequence ID" value="NIJ15521.1"/>
    <property type="molecule type" value="Genomic_DNA"/>
</dbReference>
<dbReference type="PANTHER" id="PTHR30033">
    <property type="entry name" value="FLAGELLAR HOOK-ASSOCIATED PROTEIN 1"/>
    <property type="match status" value="1"/>
</dbReference>
<sequence length="445" mass="45672">MSDLFIIGASGTKAYRQAMAAIAENIANASTEGYSRRSVTTVESGSSTATMTTYIPRANFGGTEVKGVNRAADPYLDAAVRYTGTALSNSTARLRWMTDLEGALNDTDTGIGKLMTSMFQNIDKLAASPNDTSLRVTSLDSISRVAEAFQRTAADLSQVSSGIATEAGASVEAINRSLSQLADINNSLLRAQPGTSAHAQLLDGRDAALNTLSANLNVDISFGAHDMATISYNGTTIVQGDAATTLALTVNANGSMAIATSGGTALAAPSNGTLGGLFSAADTTVQRRTSLDTLAQQFVTDMNAWHAQGLTNANVAGGPLLSYGGSAASVAALITDPAAVATKSADGTLNGNLLTVSTVLRGNGSAEQGWTAIIATQANLLGSVKAEYTTAQSRSDQAIAAREAVSGVDLDMEAAELLRLQQAYSGSAKILQVAKETVDAILQLI</sequence>
<keyword evidence="10" id="KW-0966">Cell projection</keyword>
<name>A0A846M4M0_9SPHN</name>
<gene>
    <name evidence="10" type="ORF">FHS54_000470</name>
</gene>
<evidence type="ECO:0000259" key="7">
    <source>
        <dbReference type="Pfam" id="PF00460"/>
    </source>
</evidence>
<evidence type="ECO:0000256" key="4">
    <source>
        <dbReference type="ARBA" id="ARBA00016244"/>
    </source>
</evidence>
<dbReference type="SUPFAM" id="SSF64518">
    <property type="entry name" value="Phase 1 flagellin"/>
    <property type="match status" value="1"/>
</dbReference>
<keyword evidence="5" id="KW-0964">Secreted</keyword>
<evidence type="ECO:0000256" key="2">
    <source>
        <dbReference type="ARBA" id="ARBA00004613"/>
    </source>
</evidence>
<evidence type="ECO:0000256" key="6">
    <source>
        <dbReference type="ARBA" id="ARBA00023143"/>
    </source>
</evidence>
<evidence type="ECO:0000259" key="9">
    <source>
        <dbReference type="Pfam" id="PF22638"/>
    </source>
</evidence>
<keyword evidence="10" id="KW-0282">Flagellum</keyword>
<accession>A0A846M4M0</accession>
<dbReference type="Pfam" id="PF00460">
    <property type="entry name" value="Flg_bb_rod"/>
    <property type="match status" value="1"/>
</dbReference>
<dbReference type="Pfam" id="PF22638">
    <property type="entry name" value="FlgK_D1"/>
    <property type="match status" value="1"/>
</dbReference>
<evidence type="ECO:0000256" key="1">
    <source>
        <dbReference type="ARBA" id="ARBA00004117"/>
    </source>
</evidence>
<dbReference type="NCBIfam" id="TIGR02492">
    <property type="entry name" value="flgK_ends"/>
    <property type="match status" value="1"/>
</dbReference>
<reference evidence="10 11" key="1">
    <citation type="submission" date="2020-03" db="EMBL/GenBank/DDBJ databases">
        <title>Genomic Encyclopedia of Type Strains, Phase IV (KMG-IV): sequencing the most valuable type-strain genomes for metagenomic binning, comparative biology and taxonomic classification.</title>
        <authorList>
            <person name="Goeker M."/>
        </authorList>
    </citation>
    <scope>NUCLEOTIDE SEQUENCE [LARGE SCALE GENOMIC DNA]</scope>
    <source>
        <strain evidence="10 11">DSM 21299</strain>
    </source>
</reference>
<dbReference type="GO" id="GO:0009425">
    <property type="term" value="C:bacterial-type flagellum basal body"/>
    <property type="evidence" value="ECO:0007669"/>
    <property type="project" value="UniProtKB-SubCell"/>
</dbReference>
<evidence type="ECO:0000256" key="5">
    <source>
        <dbReference type="ARBA" id="ARBA00022525"/>
    </source>
</evidence>
<dbReference type="InterPro" id="IPR019776">
    <property type="entry name" value="Flagellar_basal_body_rod_CS"/>
</dbReference>
<dbReference type="InterPro" id="IPR053927">
    <property type="entry name" value="FlgK_helical"/>
</dbReference>
<evidence type="ECO:0000313" key="10">
    <source>
        <dbReference type="EMBL" id="NIJ15521.1"/>
    </source>
</evidence>
<keyword evidence="10" id="KW-0969">Cilium</keyword>
<evidence type="ECO:0000313" key="11">
    <source>
        <dbReference type="Proteomes" id="UP000576821"/>
    </source>
</evidence>
<dbReference type="GO" id="GO:0044780">
    <property type="term" value="P:bacterial-type flagellum assembly"/>
    <property type="evidence" value="ECO:0007669"/>
    <property type="project" value="InterPro"/>
</dbReference>
<dbReference type="InterPro" id="IPR002371">
    <property type="entry name" value="FlgK"/>
</dbReference>
<evidence type="ECO:0000256" key="3">
    <source>
        <dbReference type="ARBA" id="ARBA00009677"/>
    </source>
</evidence>
<dbReference type="GO" id="GO:0005198">
    <property type="term" value="F:structural molecule activity"/>
    <property type="evidence" value="ECO:0007669"/>
    <property type="project" value="InterPro"/>
</dbReference>
<dbReference type="AlphaFoldDB" id="A0A846M4M0"/>
<protein>
    <recommendedName>
        <fullName evidence="4">Flagellar hook-associated protein 1</fullName>
    </recommendedName>
</protein>
<dbReference type="GO" id="GO:0009424">
    <property type="term" value="C:bacterial-type flagellum hook"/>
    <property type="evidence" value="ECO:0007669"/>
    <property type="project" value="InterPro"/>
</dbReference>